<dbReference type="AlphaFoldDB" id="A0A1X2HIN4"/>
<comment type="caution">
    <text evidence="2">The sequence shown here is derived from an EMBL/GenBank/DDBJ whole genome shotgun (WGS) entry which is preliminary data.</text>
</comment>
<feature type="compositionally biased region" description="Low complexity" evidence="1">
    <location>
        <begin position="57"/>
        <end position="68"/>
    </location>
</feature>
<feature type="compositionally biased region" description="Basic and acidic residues" evidence="1">
    <location>
        <begin position="331"/>
        <end position="341"/>
    </location>
</feature>
<feature type="region of interest" description="Disordered" evidence="1">
    <location>
        <begin position="38"/>
        <end position="285"/>
    </location>
</feature>
<dbReference type="Proteomes" id="UP000242180">
    <property type="component" value="Unassembled WGS sequence"/>
</dbReference>
<dbReference type="EMBL" id="MCGN01000003">
    <property type="protein sequence ID" value="ORY98953.1"/>
    <property type="molecule type" value="Genomic_DNA"/>
</dbReference>
<accession>A0A1X2HIN4</accession>
<name>A0A1X2HIN4_SYNRA</name>
<feature type="compositionally biased region" description="Basic and acidic residues" evidence="1">
    <location>
        <begin position="395"/>
        <end position="410"/>
    </location>
</feature>
<feature type="compositionally biased region" description="Low complexity" evidence="1">
    <location>
        <begin position="186"/>
        <end position="195"/>
    </location>
</feature>
<keyword evidence="3" id="KW-1185">Reference proteome</keyword>
<feature type="compositionally biased region" description="Low complexity" evidence="1">
    <location>
        <begin position="411"/>
        <end position="422"/>
    </location>
</feature>
<dbReference type="OMA" id="KTENYAN"/>
<evidence type="ECO:0000313" key="2">
    <source>
        <dbReference type="EMBL" id="ORY98953.1"/>
    </source>
</evidence>
<protein>
    <submittedName>
        <fullName evidence="2">Uncharacterized protein</fullName>
    </submittedName>
</protein>
<organism evidence="2 3">
    <name type="scientific">Syncephalastrum racemosum</name>
    <name type="common">Filamentous fungus</name>
    <dbReference type="NCBI Taxonomy" id="13706"/>
    <lineage>
        <taxon>Eukaryota</taxon>
        <taxon>Fungi</taxon>
        <taxon>Fungi incertae sedis</taxon>
        <taxon>Mucoromycota</taxon>
        <taxon>Mucoromycotina</taxon>
        <taxon>Mucoromycetes</taxon>
        <taxon>Mucorales</taxon>
        <taxon>Syncephalastraceae</taxon>
        <taxon>Syncephalastrum</taxon>
    </lineage>
</organism>
<dbReference type="OrthoDB" id="2279843at2759"/>
<gene>
    <name evidence="2" type="ORF">BCR43DRAFT_488473</name>
</gene>
<evidence type="ECO:0000256" key="1">
    <source>
        <dbReference type="SAM" id="MobiDB-lite"/>
    </source>
</evidence>
<feature type="compositionally biased region" description="Basic and acidic residues" evidence="1">
    <location>
        <begin position="105"/>
        <end position="114"/>
    </location>
</feature>
<feature type="compositionally biased region" description="Low complexity" evidence="1">
    <location>
        <begin position="205"/>
        <end position="234"/>
    </location>
</feature>
<dbReference type="InParanoid" id="A0A1X2HIN4"/>
<sequence length="644" mass="71640">MQTESLILSRDSKLLSYTSAVGLKVLEKELDELRRLREARRSSFLTGQTTAERITTSRRVSSDPPSSSFPCIPAPRSVPAAVADQPLKPPPRRRPSPPIPQRSISMDDQKDEKPTPPPSPPSPMKSTLSSPATAATQNKTREIRPELHQPTVEQIQESVPLSPSRTPSPPSSVEDEKAVTHEAETAMRTATKAMATPPPSPSPPLTATYKLSTVSQASSQPAAAQRAPAAQTRPKPAPIITSTLKSSPPHPVSSRSTPQVASVSLCKLDSSTSSPATSRRNKDGFIGVKGLAQKFNSLTPTDLAEATSVNEKIPLSSPRKQLSTPVFTKANELKPTSERRHFLQQQQQQQQQPPKSPLKFSRPVQLSKESSLVARKHAMPRKELQTSSQPQTIPAKERKVTDIFSDRNESAVRLAAAAPVPRKQQMRTSKPLPNAPEPITTPSKKEDECPNPLPVYQPQLTALQPPQEQQQQQQRIRKRVSFSNKITTIPVYRTEEEDSPVSPSTSSAILSRWQEQHQRKLSTRGFWDAFNAEMKDDRDPPSRYLPQSDQAVSPRRSSRWLDKTRFWMTSSKEPKQQQQQQSVKDEVQREAPSTRTWSPPSPSLHHPTKSRPKKPPSFRRMRPLAPPAATAQPEWRFKNKYPGN</sequence>
<proteinExistence type="predicted"/>
<feature type="compositionally biased region" description="Polar residues" evidence="1">
    <location>
        <begin position="253"/>
        <end position="262"/>
    </location>
</feature>
<feature type="compositionally biased region" description="Low complexity" evidence="1">
    <location>
        <begin position="457"/>
        <end position="474"/>
    </location>
</feature>
<feature type="region of interest" description="Disordered" evidence="1">
    <location>
        <begin position="532"/>
        <end position="644"/>
    </location>
</feature>
<reference evidence="2 3" key="1">
    <citation type="submission" date="2016-07" db="EMBL/GenBank/DDBJ databases">
        <title>Pervasive Adenine N6-methylation of Active Genes in Fungi.</title>
        <authorList>
            <consortium name="DOE Joint Genome Institute"/>
            <person name="Mondo S.J."/>
            <person name="Dannebaum R.O."/>
            <person name="Kuo R.C."/>
            <person name="Labutti K."/>
            <person name="Haridas S."/>
            <person name="Kuo A."/>
            <person name="Salamov A."/>
            <person name="Ahrendt S.R."/>
            <person name="Lipzen A."/>
            <person name="Sullivan W."/>
            <person name="Andreopoulos W.B."/>
            <person name="Clum A."/>
            <person name="Lindquist E."/>
            <person name="Daum C."/>
            <person name="Ramamoorthy G.K."/>
            <person name="Gryganskyi A."/>
            <person name="Culley D."/>
            <person name="Magnuson J.K."/>
            <person name="James T.Y."/>
            <person name="O'Malley M.A."/>
            <person name="Stajich J.E."/>
            <person name="Spatafora J.W."/>
            <person name="Visel A."/>
            <person name="Grigoriev I.V."/>
        </authorList>
    </citation>
    <scope>NUCLEOTIDE SEQUENCE [LARGE SCALE GENOMIC DNA]</scope>
    <source>
        <strain evidence="2 3">NRRL 2496</strain>
    </source>
</reference>
<feature type="compositionally biased region" description="Polar residues" evidence="1">
    <location>
        <begin position="43"/>
        <end position="54"/>
    </location>
</feature>
<feature type="compositionally biased region" description="Polar residues" evidence="1">
    <location>
        <begin position="269"/>
        <end position="278"/>
    </location>
</feature>
<evidence type="ECO:0000313" key="3">
    <source>
        <dbReference type="Proteomes" id="UP000242180"/>
    </source>
</evidence>
<feature type="region of interest" description="Disordered" evidence="1">
    <location>
        <begin position="297"/>
        <end position="481"/>
    </location>
</feature>
<feature type="compositionally biased region" description="Basic residues" evidence="1">
    <location>
        <begin position="606"/>
        <end position="622"/>
    </location>
</feature>
<feature type="compositionally biased region" description="Basic and acidic residues" evidence="1">
    <location>
        <begin position="174"/>
        <end position="185"/>
    </location>
</feature>